<dbReference type="InterPro" id="IPR014162">
    <property type="entry name" value="CpoB_C"/>
</dbReference>
<evidence type="ECO:0000313" key="2">
    <source>
        <dbReference type="Proteomes" id="UP000502179"/>
    </source>
</evidence>
<dbReference type="InterPro" id="IPR019734">
    <property type="entry name" value="TPR_rpt"/>
</dbReference>
<dbReference type="InterPro" id="IPR011990">
    <property type="entry name" value="TPR-like_helical_dom_sf"/>
</dbReference>
<proteinExistence type="inferred from homology"/>
<reference evidence="1 2" key="1">
    <citation type="submission" date="2020-02" db="EMBL/GenBank/DDBJ databases">
        <title>Genome analysis of Thermosulfuriphilus ammonigenes ST65T, an anaerobic thermophilic chemolithoautotrophic bacterium isolated from a deep-sea hydrothermal vent.</title>
        <authorList>
            <person name="Slobodkina G."/>
            <person name="Allioux M."/>
            <person name="Merkel A."/>
            <person name="Alain K."/>
            <person name="Jebbar M."/>
            <person name="Slobodkin A."/>
        </authorList>
    </citation>
    <scope>NUCLEOTIDE SEQUENCE [LARGE SCALE GENOMIC DNA]</scope>
    <source>
        <strain evidence="1 2">ST65</strain>
    </source>
</reference>
<dbReference type="PROSITE" id="PS50005">
    <property type="entry name" value="TPR"/>
    <property type="match status" value="2"/>
</dbReference>
<dbReference type="HAMAP" id="MF_02066">
    <property type="entry name" value="CpoB"/>
    <property type="match status" value="1"/>
</dbReference>
<dbReference type="InterPro" id="IPR034706">
    <property type="entry name" value="CpoB"/>
</dbReference>
<sequence length="277" mass="32641">MKRLLLVIIMTFFLPACVAQQQDIENLDYRLATLSQAYDNLERRLASLEKEVATLNQERGKITKAQAERLEGLSRHQAELATEVERLRAEMMRIDGRLEELAFREERSEKNFQQFQAEIISRLDTLETQVSRLSQKKVLKEKARAQKEKVAKIEAEMELYDQALELFKKGRYQQAKEAFQRYLEQYPQGKRVANAIFWIGECEYQLKRFEEAILEYQKVIEKYPQSIKVPAAMLKQGLAFLRLGDTESAKIIFRRLLKRYPHSEQAKTARSYLKKLR</sequence>
<accession>A0A6G7PX20</accession>
<dbReference type="SMART" id="SM00028">
    <property type="entry name" value="TPR"/>
    <property type="match status" value="3"/>
</dbReference>
<evidence type="ECO:0000313" key="1">
    <source>
        <dbReference type="EMBL" id="QIJ72234.1"/>
    </source>
</evidence>
<dbReference type="Gene3D" id="1.20.5.170">
    <property type="match status" value="1"/>
</dbReference>
<dbReference type="Pfam" id="PF13432">
    <property type="entry name" value="TPR_16"/>
    <property type="match status" value="1"/>
</dbReference>
<name>A0A6G7PX20_9BACT</name>
<dbReference type="NCBIfam" id="TIGR02795">
    <property type="entry name" value="tol_pal_ybgF"/>
    <property type="match status" value="1"/>
</dbReference>
<dbReference type="Pfam" id="PF13174">
    <property type="entry name" value="TPR_6"/>
    <property type="match status" value="1"/>
</dbReference>
<dbReference type="GO" id="GO:0051301">
    <property type="term" value="P:cell division"/>
    <property type="evidence" value="ECO:0007669"/>
    <property type="project" value="InterPro"/>
</dbReference>
<dbReference type="AlphaFoldDB" id="A0A6G7PX20"/>
<dbReference type="EMBL" id="CP048877">
    <property type="protein sequence ID" value="QIJ72234.1"/>
    <property type="molecule type" value="Genomic_DNA"/>
</dbReference>
<gene>
    <name evidence="1" type="primary">ybgF</name>
    <name evidence="1" type="ORF">G4V39_08105</name>
</gene>
<organism evidence="1 2">
    <name type="scientific">Thermosulfuriphilus ammonigenes</name>
    <dbReference type="NCBI Taxonomy" id="1936021"/>
    <lineage>
        <taxon>Bacteria</taxon>
        <taxon>Pseudomonadati</taxon>
        <taxon>Thermodesulfobacteriota</taxon>
        <taxon>Thermodesulfobacteria</taxon>
        <taxon>Thermodesulfobacteriales</taxon>
        <taxon>Thermodesulfobacteriaceae</taxon>
        <taxon>Thermosulfuriphilus</taxon>
    </lineage>
</organism>
<protein>
    <submittedName>
        <fullName evidence="1">Tol-pal system protein YbgF</fullName>
    </submittedName>
</protein>
<dbReference type="Proteomes" id="UP000502179">
    <property type="component" value="Chromosome"/>
</dbReference>
<keyword evidence="2" id="KW-1185">Reference proteome</keyword>
<dbReference type="RefSeq" id="WP_166032452.1">
    <property type="nucleotide sequence ID" value="NZ_CP048877.1"/>
</dbReference>
<dbReference type="SUPFAM" id="SSF48452">
    <property type="entry name" value="TPR-like"/>
    <property type="match status" value="1"/>
</dbReference>
<dbReference type="KEGG" id="tav:G4V39_08105"/>
<dbReference type="Gene3D" id="1.25.40.10">
    <property type="entry name" value="Tetratricopeptide repeat domain"/>
    <property type="match status" value="1"/>
</dbReference>